<name>A0ABY2WQI8_9FLAO</name>
<accession>A0ABY2WQI8</accession>
<reference evidence="2 3" key="1">
    <citation type="submission" date="2019-05" db="EMBL/GenBank/DDBJ databases">
        <title>Flagellimonas sp. AsT0115, sp. nov., isolated from a marine red algae, Asparagopsis taxiformis.</title>
        <authorList>
            <person name="Kim J."/>
            <person name="Jeong S.E."/>
            <person name="Jeon C.O."/>
        </authorList>
    </citation>
    <scope>NUCLEOTIDE SEQUENCE [LARGE SCALE GENOMIC DNA]</scope>
    <source>
        <strain evidence="2 3">AsT0115</strain>
    </source>
</reference>
<gene>
    <name evidence="2" type="ORF">FGG15_05050</name>
</gene>
<feature type="transmembrane region" description="Helical" evidence="1">
    <location>
        <begin position="12"/>
        <end position="30"/>
    </location>
</feature>
<sequence>MKLQKVRTKRHFRFLGIGLTVLILCGYALHRYHTQKKVELAYQQTAYALGLLSENLNKGFSKMGHLNQFERTKRKIYKY</sequence>
<dbReference type="Proteomes" id="UP000751614">
    <property type="component" value="Unassembled WGS sequence"/>
</dbReference>
<organism evidence="2 3">
    <name type="scientific">Flagellimonas algicola</name>
    <dbReference type="NCBI Taxonomy" id="2583815"/>
    <lineage>
        <taxon>Bacteria</taxon>
        <taxon>Pseudomonadati</taxon>
        <taxon>Bacteroidota</taxon>
        <taxon>Flavobacteriia</taxon>
        <taxon>Flavobacteriales</taxon>
        <taxon>Flavobacteriaceae</taxon>
        <taxon>Flagellimonas</taxon>
    </lineage>
</organism>
<dbReference type="RefSeq" id="WP_138833852.1">
    <property type="nucleotide sequence ID" value="NZ_VCNI01000001.1"/>
</dbReference>
<evidence type="ECO:0000313" key="3">
    <source>
        <dbReference type="Proteomes" id="UP000751614"/>
    </source>
</evidence>
<keyword evidence="1" id="KW-0472">Membrane</keyword>
<comment type="caution">
    <text evidence="2">The sequence shown here is derived from an EMBL/GenBank/DDBJ whole genome shotgun (WGS) entry which is preliminary data.</text>
</comment>
<keyword evidence="1" id="KW-1133">Transmembrane helix</keyword>
<evidence type="ECO:0000256" key="1">
    <source>
        <dbReference type="SAM" id="Phobius"/>
    </source>
</evidence>
<keyword evidence="3" id="KW-1185">Reference proteome</keyword>
<proteinExistence type="predicted"/>
<dbReference type="EMBL" id="VCNI01000001">
    <property type="protein sequence ID" value="TMU56916.1"/>
    <property type="molecule type" value="Genomic_DNA"/>
</dbReference>
<evidence type="ECO:0000313" key="2">
    <source>
        <dbReference type="EMBL" id="TMU56916.1"/>
    </source>
</evidence>
<keyword evidence="1" id="KW-0812">Transmembrane</keyword>
<protein>
    <submittedName>
        <fullName evidence="2">Uncharacterized protein</fullName>
    </submittedName>
</protein>